<reference evidence="6 7" key="1">
    <citation type="submission" date="2019-07" db="EMBL/GenBank/DDBJ databases">
        <title>Whole genome shotgun sequence of Actinotalea fermentans NBRC 105374.</title>
        <authorList>
            <person name="Hosoyama A."/>
            <person name="Uohara A."/>
            <person name="Ohji S."/>
            <person name="Ichikawa N."/>
        </authorList>
    </citation>
    <scope>NUCLEOTIDE SEQUENCE [LARGE SCALE GENOMIC DNA]</scope>
    <source>
        <strain evidence="6 7">NBRC 105374</strain>
    </source>
</reference>
<dbReference type="GO" id="GO:0006412">
    <property type="term" value="P:translation"/>
    <property type="evidence" value="ECO:0007669"/>
    <property type="project" value="TreeGrafter"/>
</dbReference>
<keyword evidence="2 3" id="KW-0690">Ribosome biogenesis</keyword>
<proteinExistence type="inferred from homology"/>
<evidence type="ECO:0000313" key="6">
    <source>
        <dbReference type="EMBL" id="GEN79316.1"/>
    </source>
</evidence>
<dbReference type="CDD" id="cd01734">
    <property type="entry name" value="YlxS_C"/>
    <property type="match status" value="1"/>
</dbReference>
<protein>
    <recommendedName>
        <fullName evidence="3">Ribosome maturation factor RimP</fullName>
    </recommendedName>
</protein>
<keyword evidence="7" id="KW-1185">Reference proteome</keyword>
<dbReference type="EMBL" id="BJYK01000001">
    <property type="protein sequence ID" value="GEN79316.1"/>
    <property type="molecule type" value="Genomic_DNA"/>
</dbReference>
<dbReference type="SUPFAM" id="SSF75420">
    <property type="entry name" value="YhbC-like, N-terminal domain"/>
    <property type="match status" value="1"/>
</dbReference>
<dbReference type="SUPFAM" id="SSF74942">
    <property type="entry name" value="YhbC-like, C-terminal domain"/>
    <property type="match status" value="1"/>
</dbReference>
<evidence type="ECO:0000259" key="4">
    <source>
        <dbReference type="Pfam" id="PF02576"/>
    </source>
</evidence>
<dbReference type="NCBIfam" id="NF000930">
    <property type="entry name" value="PRK00092.2-2"/>
    <property type="match status" value="1"/>
</dbReference>
<dbReference type="Pfam" id="PF02576">
    <property type="entry name" value="RimP_N"/>
    <property type="match status" value="1"/>
</dbReference>
<dbReference type="GO" id="GO:0000028">
    <property type="term" value="P:ribosomal small subunit assembly"/>
    <property type="evidence" value="ECO:0007669"/>
    <property type="project" value="TreeGrafter"/>
</dbReference>
<comment type="caution">
    <text evidence="6">The sequence shown here is derived from an EMBL/GenBank/DDBJ whole genome shotgun (WGS) entry which is preliminary data.</text>
</comment>
<feature type="domain" description="Ribosome maturation factor RimP N-terminal" evidence="4">
    <location>
        <begin position="15"/>
        <end position="89"/>
    </location>
</feature>
<feature type="domain" description="Ribosome maturation factor RimP C-terminal" evidence="5">
    <location>
        <begin position="92"/>
        <end position="152"/>
    </location>
</feature>
<name>A0A511YW09_9CELL</name>
<dbReference type="PANTHER" id="PTHR33867">
    <property type="entry name" value="RIBOSOME MATURATION FACTOR RIMP"/>
    <property type="match status" value="1"/>
</dbReference>
<evidence type="ECO:0000256" key="1">
    <source>
        <dbReference type="ARBA" id="ARBA00022490"/>
    </source>
</evidence>
<gene>
    <name evidence="3 6" type="primary">rimP</name>
    <name evidence="6" type="ORF">AFE02nite_10500</name>
</gene>
<dbReference type="InterPro" id="IPR028989">
    <property type="entry name" value="RimP_N"/>
</dbReference>
<evidence type="ECO:0000259" key="5">
    <source>
        <dbReference type="Pfam" id="PF17384"/>
    </source>
</evidence>
<dbReference type="RefSeq" id="WP_034249441.1">
    <property type="nucleotide sequence ID" value="NZ_BJYK01000001.1"/>
</dbReference>
<dbReference type="HAMAP" id="MF_01077">
    <property type="entry name" value="RimP"/>
    <property type="match status" value="1"/>
</dbReference>
<dbReference type="InterPro" id="IPR028998">
    <property type="entry name" value="RimP_C"/>
</dbReference>
<dbReference type="InterPro" id="IPR003728">
    <property type="entry name" value="Ribosome_maturation_RimP"/>
</dbReference>
<dbReference type="AlphaFoldDB" id="A0A511YW09"/>
<dbReference type="Gene3D" id="3.30.300.70">
    <property type="entry name" value="RimP-like superfamily, N-terminal"/>
    <property type="match status" value="1"/>
</dbReference>
<sequence>MVGASSPAGAVREVVEPVVTAAGLVLEDVHVSAAGRRSVVRVVVDLADGVGGIDADTLGDVSRDISVALDAKDPVKGAYTLEVSSPGTDRPLTEPRHFRRARTRLVRLTLRDGGTVQGRLTAADDDALVLETGDGEVRLAPADVVRGTVEVELSHPTDEEEGA</sequence>
<evidence type="ECO:0000313" key="7">
    <source>
        <dbReference type="Proteomes" id="UP000321484"/>
    </source>
</evidence>
<comment type="function">
    <text evidence="3">Required for maturation of 30S ribosomal subunits.</text>
</comment>
<dbReference type="InterPro" id="IPR036847">
    <property type="entry name" value="RimP_C_sf"/>
</dbReference>
<dbReference type="Proteomes" id="UP000321484">
    <property type="component" value="Unassembled WGS sequence"/>
</dbReference>
<dbReference type="InterPro" id="IPR035956">
    <property type="entry name" value="RimP_N_sf"/>
</dbReference>
<dbReference type="GO" id="GO:0005829">
    <property type="term" value="C:cytosol"/>
    <property type="evidence" value="ECO:0007669"/>
    <property type="project" value="TreeGrafter"/>
</dbReference>
<organism evidence="6 7">
    <name type="scientific">Actinotalea fermentans</name>
    <dbReference type="NCBI Taxonomy" id="43671"/>
    <lineage>
        <taxon>Bacteria</taxon>
        <taxon>Bacillati</taxon>
        <taxon>Actinomycetota</taxon>
        <taxon>Actinomycetes</taxon>
        <taxon>Micrococcales</taxon>
        <taxon>Cellulomonadaceae</taxon>
        <taxon>Actinotalea</taxon>
    </lineage>
</organism>
<keyword evidence="1 3" id="KW-0963">Cytoplasm</keyword>
<comment type="similarity">
    <text evidence="3">Belongs to the RimP family.</text>
</comment>
<comment type="subcellular location">
    <subcellularLocation>
        <location evidence="3">Cytoplasm</location>
    </subcellularLocation>
</comment>
<evidence type="ECO:0000256" key="3">
    <source>
        <dbReference type="HAMAP-Rule" id="MF_01077"/>
    </source>
</evidence>
<dbReference type="PANTHER" id="PTHR33867:SF1">
    <property type="entry name" value="RIBOSOME MATURATION FACTOR RIMP"/>
    <property type="match status" value="1"/>
</dbReference>
<evidence type="ECO:0000256" key="2">
    <source>
        <dbReference type="ARBA" id="ARBA00022517"/>
    </source>
</evidence>
<dbReference type="Pfam" id="PF17384">
    <property type="entry name" value="DUF150_C"/>
    <property type="match status" value="1"/>
</dbReference>
<accession>A0A511YW09</accession>